<dbReference type="GO" id="GO:0005737">
    <property type="term" value="C:cytoplasm"/>
    <property type="evidence" value="ECO:0007669"/>
    <property type="project" value="TreeGrafter"/>
</dbReference>
<gene>
    <name evidence="5" type="ORF">EDC28_106198</name>
</gene>
<name>A0A3N1PDT0_9GAMM</name>
<dbReference type="PANTHER" id="PTHR13799">
    <property type="entry name" value="NGG1 INTERACTING FACTOR 3"/>
    <property type="match status" value="1"/>
</dbReference>
<dbReference type="RefSeq" id="WP_123421835.1">
    <property type="nucleotide sequence ID" value="NZ_RJUL01000006.1"/>
</dbReference>
<dbReference type="PANTHER" id="PTHR13799:SF14">
    <property type="entry name" value="GTP CYCLOHYDROLASE 1 TYPE 2 HOMOLOG"/>
    <property type="match status" value="1"/>
</dbReference>
<proteinExistence type="inferred from homology"/>
<evidence type="ECO:0000256" key="4">
    <source>
        <dbReference type="PIRSR" id="PIRSR602678-1"/>
    </source>
</evidence>
<dbReference type="InterPro" id="IPR002678">
    <property type="entry name" value="DUF34/NIF3"/>
</dbReference>
<dbReference type="AlphaFoldDB" id="A0A3N1PDT0"/>
<accession>A0A3N1PDT0</accession>
<dbReference type="Proteomes" id="UP000268033">
    <property type="component" value="Unassembled WGS sequence"/>
</dbReference>
<feature type="binding site" evidence="4">
    <location>
        <position position="63"/>
    </location>
    <ligand>
        <name>a divalent metal cation</name>
        <dbReference type="ChEBI" id="CHEBI:60240"/>
        <label>1</label>
    </ligand>
</feature>
<evidence type="ECO:0000256" key="3">
    <source>
        <dbReference type="ARBA" id="ARBA00022723"/>
    </source>
</evidence>
<evidence type="ECO:0000313" key="6">
    <source>
        <dbReference type="Proteomes" id="UP000268033"/>
    </source>
</evidence>
<organism evidence="5 6">
    <name type="scientific">Gallaecimonas pentaromativorans</name>
    <dbReference type="NCBI Taxonomy" id="584787"/>
    <lineage>
        <taxon>Bacteria</taxon>
        <taxon>Pseudomonadati</taxon>
        <taxon>Pseudomonadota</taxon>
        <taxon>Gammaproteobacteria</taxon>
        <taxon>Enterobacterales</taxon>
        <taxon>Gallaecimonadaceae</taxon>
        <taxon>Gallaecimonas</taxon>
    </lineage>
</organism>
<keyword evidence="3 4" id="KW-0479">Metal-binding</keyword>
<feature type="binding site" evidence="4">
    <location>
        <position position="64"/>
    </location>
    <ligand>
        <name>a divalent metal cation</name>
        <dbReference type="ChEBI" id="CHEBI:60240"/>
        <label>2</label>
    </ligand>
</feature>
<dbReference type="InterPro" id="IPR036069">
    <property type="entry name" value="DUF34/NIF3_sf"/>
</dbReference>
<feature type="binding site" evidence="4">
    <location>
        <position position="101"/>
    </location>
    <ligand>
        <name>a divalent metal cation</name>
        <dbReference type="ChEBI" id="CHEBI:60240"/>
        <label>1</label>
    </ligand>
</feature>
<dbReference type="GO" id="GO:0046872">
    <property type="term" value="F:metal ion binding"/>
    <property type="evidence" value="ECO:0007669"/>
    <property type="project" value="UniProtKB-KW"/>
</dbReference>
<dbReference type="Pfam" id="PF01784">
    <property type="entry name" value="DUF34_NIF3"/>
    <property type="match status" value="1"/>
</dbReference>
<keyword evidence="6" id="KW-1185">Reference proteome</keyword>
<comment type="caution">
    <text evidence="5">The sequence shown here is derived from an EMBL/GenBank/DDBJ whole genome shotgun (WGS) entry which is preliminary data.</text>
</comment>
<protein>
    <recommendedName>
        <fullName evidence="2">GTP cyclohydrolase 1 type 2 homolog</fullName>
    </recommendedName>
</protein>
<reference evidence="5 6" key="1">
    <citation type="submission" date="2018-11" db="EMBL/GenBank/DDBJ databases">
        <title>Genomic Encyclopedia of Type Strains, Phase IV (KMG-IV): sequencing the most valuable type-strain genomes for metagenomic binning, comparative biology and taxonomic classification.</title>
        <authorList>
            <person name="Goeker M."/>
        </authorList>
    </citation>
    <scope>NUCLEOTIDE SEQUENCE [LARGE SCALE GENOMIC DNA]</scope>
    <source>
        <strain evidence="5 6">DSM 21945</strain>
    </source>
</reference>
<dbReference type="STRING" id="584787.GCA_001247655_04006"/>
<evidence type="ECO:0000256" key="2">
    <source>
        <dbReference type="ARBA" id="ARBA00022112"/>
    </source>
</evidence>
<feature type="binding site" evidence="4">
    <location>
        <position position="219"/>
    </location>
    <ligand>
        <name>a divalent metal cation</name>
        <dbReference type="ChEBI" id="CHEBI:60240"/>
        <label>1</label>
    </ligand>
</feature>
<dbReference type="EMBL" id="RJUL01000006">
    <property type="protein sequence ID" value="ROQ24950.1"/>
    <property type="molecule type" value="Genomic_DNA"/>
</dbReference>
<comment type="similarity">
    <text evidence="1">Belongs to the GTP cyclohydrolase I type 2/NIF3 family.</text>
</comment>
<dbReference type="FunFam" id="3.40.1390.30:FF:000002">
    <property type="entry name" value="Nif3-like dinuclear metal center protein"/>
    <property type="match status" value="1"/>
</dbReference>
<sequence>MERKQLLDYLDDQLKAGSFRDYAPNGLQVEGTEEITKVMTGVTASQALIDEAISWGADLLLVHHGYFWKNESQTITGIKAKRIKSLLTHDINLAGYHLPLDAHIALGNNAQLGRLLELDVQCGLDDELGKALVFKGRLPVPMSAVDFAAFLEAKLGRKPLHLPGGPERIETLAWCTGGAQDYIDLAADAGVDAFVSGEVSERTTHIAAERGIHYFAAGHHATERYGIKALGEHLAERFGLEVRFVDVPNPV</sequence>
<feature type="binding site" evidence="4">
    <location>
        <position position="223"/>
    </location>
    <ligand>
        <name>a divalent metal cation</name>
        <dbReference type="ChEBI" id="CHEBI:60240"/>
        <label>1</label>
    </ligand>
</feature>
<dbReference type="SUPFAM" id="SSF102705">
    <property type="entry name" value="NIF3 (NGG1p interacting factor 3)-like"/>
    <property type="match status" value="1"/>
</dbReference>
<evidence type="ECO:0000313" key="5">
    <source>
        <dbReference type="EMBL" id="ROQ24950.1"/>
    </source>
</evidence>
<dbReference type="NCBIfam" id="TIGR00486">
    <property type="entry name" value="YbgI_SA1388"/>
    <property type="match status" value="1"/>
</dbReference>
<dbReference type="Gene3D" id="3.40.1390.30">
    <property type="entry name" value="NIF3 (NGG1p interacting factor 3)-like"/>
    <property type="match status" value="2"/>
</dbReference>
<evidence type="ECO:0000256" key="1">
    <source>
        <dbReference type="ARBA" id="ARBA00006964"/>
    </source>
</evidence>